<comment type="catalytic activity">
    <reaction evidence="7">
        <text>a UDP-3-O-[(3R)-3-hydroxyacyl]-alpha-D-glucosamine + a (3R)-hydroxyacyl-[ACP] = a UDP-2-N,3-O-bis[(3R)-3-hydroxyacyl]-alpha-D-glucosamine + holo-[ACP] + H(+)</text>
        <dbReference type="Rhea" id="RHEA:53836"/>
        <dbReference type="Rhea" id="RHEA-COMP:9685"/>
        <dbReference type="Rhea" id="RHEA-COMP:9945"/>
        <dbReference type="ChEBI" id="CHEBI:15378"/>
        <dbReference type="ChEBI" id="CHEBI:64479"/>
        <dbReference type="ChEBI" id="CHEBI:78827"/>
        <dbReference type="ChEBI" id="CHEBI:137740"/>
        <dbReference type="ChEBI" id="CHEBI:137748"/>
        <dbReference type="EC" id="2.3.1.191"/>
    </reaction>
</comment>
<dbReference type="Pfam" id="PF14602">
    <property type="entry name" value="Hexapep_2"/>
    <property type="match status" value="1"/>
</dbReference>
<dbReference type="STRING" id="206506.AAV32_11940"/>
<reference evidence="9 10" key="1">
    <citation type="submission" date="2015-04" db="EMBL/GenBank/DDBJ databases">
        <title>Genome sequence of Kerstersia gyiorum CG1.</title>
        <authorList>
            <person name="Greninger A.L."/>
            <person name="Kozyreva V."/>
            <person name="Chaturvedi V."/>
        </authorList>
    </citation>
    <scope>NUCLEOTIDE SEQUENCE [LARGE SCALE GENOMIC DNA]</scope>
    <source>
        <strain evidence="9 10">CG1</strain>
    </source>
</reference>
<dbReference type="InterPro" id="IPR007691">
    <property type="entry name" value="LpxD"/>
</dbReference>
<evidence type="ECO:0000259" key="8">
    <source>
        <dbReference type="Pfam" id="PF04613"/>
    </source>
</evidence>
<dbReference type="HAMAP" id="MF_00523">
    <property type="entry name" value="LpxD"/>
    <property type="match status" value="1"/>
</dbReference>
<evidence type="ECO:0000256" key="7">
    <source>
        <dbReference type="HAMAP-Rule" id="MF_00523"/>
    </source>
</evidence>
<keyword evidence="1 7" id="KW-0444">Lipid biosynthesis</keyword>
<dbReference type="NCBIfam" id="NF002060">
    <property type="entry name" value="PRK00892.1"/>
    <property type="match status" value="1"/>
</dbReference>
<organism evidence="9 10">
    <name type="scientific">Kerstersia gyiorum</name>
    <dbReference type="NCBI Taxonomy" id="206506"/>
    <lineage>
        <taxon>Bacteria</taxon>
        <taxon>Pseudomonadati</taxon>
        <taxon>Pseudomonadota</taxon>
        <taxon>Betaproteobacteria</taxon>
        <taxon>Burkholderiales</taxon>
        <taxon>Alcaligenaceae</taxon>
        <taxon>Kerstersia</taxon>
    </lineage>
</organism>
<dbReference type="InterPro" id="IPR011004">
    <property type="entry name" value="Trimer_LpxA-like_sf"/>
</dbReference>
<dbReference type="SUPFAM" id="SSF51161">
    <property type="entry name" value="Trimeric LpxA-like enzymes"/>
    <property type="match status" value="1"/>
</dbReference>
<feature type="domain" description="UDP-3-O-[3-hydroxymyristoyl] glucosamine N-acyltransferase non-repeat region" evidence="8">
    <location>
        <begin position="37"/>
        <end position="107"/>
    </location>
</feature>
<evidence type="ECO:0000256" key="4">
    <source>
        <dbReference type="ARBA" id="ARBA00022737"/>
    </source>
</evidence>
<name>A0A171KQU1_9BURK</name>
<dbReference type="OrthoDB" id="9784739at2"/>
<dbReference type="PANTHER" id="PTHR43378:SF2">
    <property type="entry name" value="UDP-3-O-ACYLGLUCOSAMINE N-ACYLTRANSFERASE 1, MITOCHONDRIAL-RELATED"/>
    <property type="match status" value="1"/>
</dbReference>
<dbReference type="AlphaFoldDB" id="A0A171KQU1"/>
<keyword evidence="3 7" id="KW-0808">Transferase</keyword>
<evidence type="ECO:0000256" key="5">
    <source>
        <dbReference type="ARBA" id="ARBA00023098"/>
    </source>
</evidence>
<evidence type="ECO:0000256" key="2">
    <source>
        <dbReference type="ARBA" id="ARBA00022556"/>
    </source>
</evidence>
<evidence type="ECO:0000256" key="6">
    <source>
        <dbReference type="ARBA" id="ARBA00023315"/>
    </source>
</evidence>
<dbReference type="InterPro" id="IPR001451">
    <property type="entry name" value="Hexapep"/>
</dbReference>
<evidence type="ECO:0000256" key="1">
    <source>
        <dbReference type="ARBA" id="ARBA00022516"/>
    </source>
</evidence>
<keyword evidence="10" id="KW-1185">Reference proteome</keyword>
<sequence>MPLLLDEVRAPSLSALFAEVDAHGLPWRLETGGAEEPRIAGLAPLTHAGANELSFLSNHRYLEQLSQSGAGAVILPAAAAAGLPASVPFARVICEQPYLLYARVAQWFDRARRAGNAPRVHPSAIVAEDAIIEADVDLGPFCVVESGAVVKRGSRIGAGCVVGARSVVGEDSLLYPRVVLYSEVRLGARAIVHSGAVLGADGFGFAPDPTRGGWSKIPQFGGVVVGNDVEIGANTTIDRGALDDTVIADGVKLDNQIMVAHNVHIGMHTAIAACVGIAGSTHIGARCTIGGASMISGHLVLGDDVHVSGGTAVTSSITKPGRYTGVYPYAEHGEWQRNAAVIQQLGSLRRRVRALEKD</sequence>
<protein>
    <recommendedName>
        <fullName evidence="7">UDP-3-O-acylglucosamine N-acyltransferase</fullName>
        <ecNumber evidence="7">2.3.1.191</ecNumber>
    </recommendedName>
</protein>
<comment type="similarity">
    <text evidence="7">Belongs to the transferase hexapeptide repeat family. LpxD subfamily.</text>
</comment>
<keyword evidence="6 7" id="KW-0012">Acyltransferase</keyword>
<dbReference type="CDD" id="cd03352">
    <property type="entry name" value="LbH_LpxD"/>
    <property type="match status" value="1"/>
</dbReference>
<dbReference type="GO" id="GO:0016020">
    <property type="term" value="C:membrane"/>
    <property type="evidence" value="ECO:0007669"/>
    <property type="project" value="GOC"/>
</dbReference>
<dbReference type="NCBIfam" id="TIGR01853">
    <property type="entry name" value="lipid_A_lpxD"/>
    <property type="match status" value="1"/>
</dbReference>
<keyword evidence="2 7" id="KW-0441">Lipid A biosynthesis</keyword>
<dbReference type="Gene3D" id="2.160.10.10">
    <property type="entry name" value="Hexapeptide repeat proteins"/>
    <property type="match status" value="1"/>
</dbReference>
<accession>A0A171KQU1</accession>
<evidence type="ECO:0000313" key="10">
    <source>
        <dbReference type="Proteomes" id="UP000078084"/>
    </source>
</evidence>
<gene>
    <name evidence="7" type="primary">lpxD</name>
    <name evidence="9" type="ORF">AAV32_11940</name>
</gene>
<dbReference type="InterPro" id="IPR020573">
    <property type="entry name" value="UDP_GlcNAc_AcTrfase_non-rep"/>
</dbReference>
<dbReference type="Proteomes" id="UP000078084">
    <property type="component" value="Unassembled WGS sequence"/>
</dbReference>
<dbReference type="PANTHER" id="PTHR43378">
    <property type="entry name" value="UDP-3-O-ACYLGLUCOSAMINE N-ACYLTRANSFERASE"/>
    <property type="match status" value="1"/>
</dbReference>
<proteinExistence type="inferred from homology"/>
<dbReference type="Gene3D" id="3.40.1390.10">
    <property type="entry name" value="MurE/MurF, N-terminal domain"/>
    <property type="match status" value="1"/>
</dbReference>
<comment type="pathway">
    <text evidence="7">Bacterial outer membrane biogenesis; LPS lipid A biosynthesis.</text>
</comment>
<dbReference type="Pfam" id="PF04613">
    <property type="entry name" value="LpxD"/>
    <property type="match status" value="1"/>
</dbReference>
<dbReference type="PATRIC" id="fig|206506.3.peg.2544"/>
<keyword evidence="5 7" id="KW-0443">Lipid metabolism</keyword>
<evidence type="ECO:0000313" key="9">
    <source>
        <dbReference type="EMBL" id="KKO71258.1"/>
    </source>
</evidence>
<dbReference type="UniPathway" id="UPA00973"/>
<dbReference type="EMBL" id="LBNE01000008">
    <property type="protein sequence ID" value="KKO71258.1"/>
    <property type="molecule type" value="Genomic_DNA"/>
</dbReference>
<dbReference type="GO" id="GO:0016410">
    <property type="term" value="F:N-acyltransferase activity"/>
    <property type="evidence" value="ECO:0007669"/>
    <property type="project" value="InterPro"/>
</dbReference>
<feature type="active site" description="Proton acceptor" evidence="7">
    <location>
        <position position="261"/>
    </location>
</feature>
<dbReference type="RefSeq" id="WP_068372279.1">
    <property type="nucleotide sequence ID" value="NZ_CP033936.1"/>
</dbReference>
<comment type="function">
    <text evidence="7">Catalyzes the N-acylation of UDP-3-O-acylglucosamine using 3-hydroxyacyl-ACP as the acyl donor. Is involved in the biosynthesis of lipid A, a phosphorylated glycolipid that anchors the lipopolysaccharide to the outer membrane of the cell.</text>
</comment>
<evidence type="ECO:0000256" key="3">
    <source>
        <dbReference type="ARBA" id="ARBA00022679"/>
    </source>
</evidence>
<keyword evidence="4 7" id="KW-0677">Repeat</keyword>
<dbReference type="GO" id="GO:0103118">
    <property type="term" value="F:UDP-3-O-[(3R)-3-hydroxyacyl]-glucosamine N-acyltransferase activity"/>
    <property type="evidence" value="ECO:0007669"/>
    <property type="project" value="UniProtKB-EC"/>
</dbReference>
<comment type="caution">
    <text evidence="9">The sequence shown here is derived from an EMBL/GenBank/DDBJ whole genome shotgun (WGS) entry which is preliminary data.</text>
</comment>
<dbReference type="GO" id="GO:0009245">
    <property type="term" value="P:lipid A biosynthetic process"/>
    <property type="evidence" value="ECO:0007669"/>
    <property type="project" value="UniProtKB-UniRule"/>
</dbReference>
<comment type="subunit">
    <text evidence="7">Homotrimer.</text>
</comment>
<dbReference type="EC" id="2.3.1.191" evidence="7"/>